<sequence>SQMFEEYIDIG</sequence>
<dbReference type="Proteomes" id="UP000029867">
    <property type="component" value="Unassembled WGS sequence"/>
</dbReference>
<organism evidence="1 2">
    <name type="scientific">Pichia kudriavzevii</name>
    <name type="common">Yeast</name>
    <name type="synonym">Issatchenkia orientalis</name>
    <dbReference type="NCBI Taxonomy" id="4909"/>
    <lineage>
        <taxon>Eukaryota</taxon>
        <taxon>Fungi</taxon>
        <taxon>Dikarya</taxon>
        <taxon>Ascomycota</taxon>
        <taxon>Saccharomycotina</taxon>
        <taxon>Pichiomycetes</taxon>
        <taxon>Pichiales</taxon>
        <taxon>Pichiaceae</taxon>
        <taxon>Pichia</taxon>
    </lineage>
</organism>
<name>A0A099NRY7_PICKU</name>
<dbReference type="EMBL" id="JQFK01001272">
    <property type="protein sequence ID" value="KGK34799.1"/>
    <property type="molecule type" value="Genomic_DNA"/>
</dbReference>
<dbReference type="HOGENOM" id="CLU_3438243_0_0_1"/>
<feature type="non-terminal residue" evidence="1">
    <location>
        <position position="1"/>
    </location>
</feature>
<reference evidence="2" key="1">
    <citation type="journal article" date="2014" name="Microb. Cell Fact.">
        <title>Exploiting Issatchenkia orientalis SD108 for succinic acid production.</title>
        <authorList>
            <person name="Xiao H."/>
            <person name="Shao Z."/>
            <person name="Jiang Y."/>
            <person name="Dole S."/>
            <person name="Zhao H."/>
        </authorList>
    </citation>
    <scope>NUCLEOTIDE SEQUENCE [LARGE SCALE GENOMIC DNA]</scope>
    <source>
        <strain evidence="2">SD108</strain>
    </source>
</reference>
<protein>
    <submittedName>
        <fullName evidence="1">Uncharacterized protein</fullName>
    </submittedName>
</protein>
<comment type="caution">
    <text evidence="1">The sequence shown here is derived from an EMBL/GenBank/DDBJ whole genome shotgun (WGS) entry which is preliminary data.</text>
</comment>
<evidence type="ECO:0000313" key="1">
    <source>
        <dbReference type="EMBL" id="KGK34799.1"/>
    </source>
</evidence>
<evidence type="ECO:0000313" key="2">
    <source>
        <dbReference type="Proteomes" id="UP000029867"/>
    </source>
</evidence>
<proteinExistence type="predicted"/>
<accession>A0A099NRY7</accession>
<gene>
    <name evidence="1" type="ORF">JL09_g6052</name>
</gene>